<feature type="transmembrane region" description="Helical" evidence="2">
    <location>
        <begin position="108"/>
        <end position="126"/>
    </location>
</feature>
<keyword evidence="4" id="KW-1185">Reference proteome</keyword>
<dbReference type="Proteomes" id="UP000664859">
    <property type="component" value="Unassembled WGS sequence"/>
</dbReference>
<dbReference type="Pfam" id="PF06966">
    <property type="entry name" value="DUF1295"/>
    <property type="match status" value="1"/>
</dbReference>
<keyword evidence="2" id="KW-0472">Membrane</keyword>
<evidence type="ECO:0000313" key="4">
    <source>
        <dbReference type="Proteomes" id="UP000664859"/>
    </source>
</evidence>
<proteinExistence type="predicted"/>
<protein>
    <recommendedName>
        <fullName evidence="5">Steroid 5-alpha reductase C-terminal domain-containing protein</fullName>
    </recommendedName>
</protein>
<name>A0A836CEH3_9STRA</name>
<feature type="transmembrane region" description="Helical" evidence="2">
    <location>
        <begin position="43"/>
        <end position="62"/>
    </location>
</feature>
<dbReference type="PROSITE" id="PS50244">
    <property type="entry name" value="S5A_REDUCTASE"/>
    <property type="match status" value="1"/>
</dbReference>
<evidence type="ECO:0000256" key="2">
    <source>
        <dbReference type="SAM" id="Phobius"/>
    </source>
</evidence>
<dbReference type="AlphaFoldDB" id="A0A836CEH3"/>
<feature type="transmembrane region" description="Helical" evidence="2">
    <location>
        <begin position="195"/>
        <end position="213"/>
    </location>
</feature>
<dbReference type="InterPro" id="IPR010721">
    <property type="entry name" value="UstE-like"/>
</dbReference>
<dbReference type="Gene3D" id="1.20.120.1630">
    <property type="match status" value="1"/>
</dbReference>
<feature type="region of interest" description="Disordered" evidence="1">
    <location>
        <begin position="298"/>
        <end position="323"/>
    </location>
</feature>
<feature type="compositionally biased region" description="Low complexity" evidence="1">
    <location>
        <begin position="298"/>
        <end position="315"/>
    </location>
</feature>
<feature type="transmembrane region" description="Helical" evidence="2">
    <location>
        <begin position="12"/>
        <end position="31"/>
    </location>
</feature>
<gene>
    <name evidence="3" type="ORF">JKP88DRAFT_208571</name>
</gene>
<dbReference type="GO" id="GO:0016020">
    <property type="term" value="C:membrane"/>
    <property type="evidence" value="ECO:0007669"/>
    <property type="project" value="TreeGrafter"/>
</dbReference>
<dbReference type="PANTHER" id="PTHR32251:SF15">
    <property type="entry name" value="3-OXO-5-ALPHA-STEROID 4-DEHYDROGENASE (DUF1295)"/>
    <property type="match status" value="1"/>
</dbReference>
<accession>A0A836CEH3</accession>
<keyword evidence="2" id="KW-1133">Transmembrane helix</keyword>
<feature type="transmembrane region" description="Helical" evidence="2">
    <location>
        <begin position="138"/>
        <end position="156"/>
    </location>
</feature>
<evidence type="ECO:0008006" key="5">
    <source>
        <dbReference type="Google" id="ProtNLM"/>
    </source>
</evidence>
<evidence type="ECO:0000256" key="1">
    <source>
        <dbReference type="SAM" id="MobiDB-lite"/>
    </source>
</evidence>
<keyword evidence="2" id="KW-0812">Transmembrane</keyword>
<reference evidence="3" key="1">
    <citation type="submission" date="2021-02" db="EMBL/GenBank/DDBJ databases">
        <title>First Annotated Genome of the Yellow-green Alga Tribonema minus.</title>
        <authorList>
            <person name="Mahan K.M."/>
        </authorList>
    </citation>
    <scope>NUCLEOTIDE SEQUENCE</scope>
    <source>
        <strain evidence="3">UTEX B ZZ1240</strain>
    </source>
</reference>
<dbReference type="EMBL" id="JAFCMP010000203">
    <property type="protein sequence ID" value="KAG5183490.1"/>
    <property type="molecule type" value="Genomic_DNA"/>
</dbReference>
<sequence length="323" mass="35527">MGLTSPIPGDEHLLLLTAIITIGMQLAFFSVAATFKFDTVTDFAGGTNFVVLAVVTFILGGTFSARQILVLIFVALWGLRLSLFLLARILKTGTDARFDDKRDDFLKFLGFWIFQMFWVWTVSLPVTFLETTEADPSFGSAADIAGVVMYVVGLAIETASDQHKFNFKNDDANRGKWCDVGLWKYSRHPNYFGEILLWWGLFTISSSVFGAAGDNGEGKWGYATILGPLFVTGILLFVSGIPLLEEKADKKNGARQDYREYKIRTSVLIPVPPGIYGKLPVMVKQVFFFEWPIYDSTGSTSSGSSASGEAALLTTKSSPPQQA</sequence>
<feature type="transmembrane region" description="Helical" evidence="2">
    <location>
        <begin position="68"/>
        <end position="87"/>
    </location>
</feature>
<organism evidence="3 4">
    <name type="scientific">Tribonema minus</name>
    <dbReference type="NCBI Taxonomy" id="303371"/>
    <lineage>
        <taxon>Eukaryota</taxon>
        <taxon>Sar</taxon>
        <taxon>Stramenopiles</taxon>
        <taxon>Ochrophyta</taxon>
        <taxon>PX clade</taxon>
        <taxon>Xanthophyceae</taxon>
        <taxon>Tribonematales</taxon>
        <taxon>Tribonemataceae</taxon>
        <taxon>Tribonema</taxon>
    </lineage>
</organism>
<dbReference type="OrthoDB" id="201504at2759"/>
<evidence type="ECO:0000313" key="3">
    <source>
        <dbReference type="EMBL" id="KAG5183490.1"/>
    </source>
</evidence>
<feature type="transmembrane region" description="Helical" evidence="2">
    <location>
        <begin position="225"/>
        <end position="244"/>
    </location>
</feature>
<comment type="caution">
    <text evidence="3">The sequence shown here is derived from an EMBL/GenBank/DDBJ whole genome shotgun (WGS) entry which is preliminary data.</text>
</comment>
<dbReference type="PANTHER" id="PTHR32251">
    <property type="entry name" value="3-OXO-5-ALPHA-STEROID 4-DEHYDROGENASE"/>
    <property type="match status" value="1"/>
</dbReference>